<dbReference type="OrthoDB" id="2170702at2"/>
<dbReference type="Proteomes" id="UP000065511">
    <property type="component" value="Chromosome"/>
</dbReference>
<dbReference type="InterPro" id="IPR026466">
    <property type="entry name" value="Fim_isopep_form_D2_dom"/>
</dbReference>
<dbReference type="Gene3D" id="2.60.40.740">
    <property type="match status" value="1"/>
</dbReference>
<dbReference type="EMBL" id="JXLC01000008">
    <property type="protein sequence ID" value="OJG92165.1"/>
    <property type="molecule type" value="Genomic_DNA"/>
</dbReference>
<reference evidence="1 3" key="2">
    <citation type="submission" date="2015-12" db="EMBL/GenBank/DDBJ databases">
        <authorList>
            <person name="Lauer A."/>
            <person name="Humrighouse B."/>
            <person name="Loparev V."/>
            <person name="Shewmaker P.L."/>
            <person name="Whitney A.M."/>
            <person name="McLaughlin R.W."/>
        </authorList>
    </citation>
    <scope>NUCLEOTIDE SEQUENCE [LARGE SCALE GENOMIC DNA]</scope>
    <source>
        <strain evidence="1 3">LMG 23085</strain>
    </source>
</reference>
<gene>
    <name evidence="1" type="ORF">ATZ33_11080</name>
    <name evidence="2" type="ORF">RV15_GL003550</name>
</gene>
<dbReference type="InterPro" id="IPR046776">
    <property type="entry name" value="Pectate_lyase_5"/>
</dbReference>
<dbReference type="Gene3D" id="2.60.40.10">
    <property type="entry name" value="Immunoglobulins"/>
    <property type="match status" value="1"/>
</dbReference>
<dbReference type="RefSeq" id="WP_071877470.1">
    <property type="nucleotide sequence ID" value="NZ_JXLC01000008.1"/>
</dbReference>
<accession>A0A0S3KCD1</accession>
<dbReference type="EMBL" id="CP013614">
    <property type="protein sequence ID" value="ALS01903.1"/>
    <property type="molecule type" value="Genomic_DNA"/>
</dbReference>
<organism evidence="2 4">
    <name type="scientific">Enterococcus silesiacus</name>
    <dbReference type="NCBI Taxonomy" id="332949"/>
    <lineage>
        <taxon>Bacteria</taxon>
        <taxon>Bacillati</taxon>
        <taxon>Bacillota</taxon>
        <taxon>Bacilli</taxon>
        <taxon>Lactobacillales</taxon>
        <taxon>Enterococcaceae</taxon>
        <taxon>Enterococcus</taxon>
    </lineage>
</organism>
<protein>
    <submittedName>
        <fullName evidence="2">Fimbrial isopeptide formation D2 domain-containing protein</fullName>
    </submittedName>
</protein>
<dbReference type="Pfam" id="PF20585">
    <property type="entry name" value="Pectate_lyase_5"/>
    <property type="match status" value="1"/>
</dbReference>
<evidence type="ECO:0000313" key="1">
    <source>
        <dbReference type="EMBL" id="ALS01903.1"/>
    </source>
</evidence>
<evidence type="ECO:0000313" key="3">
    <source>
        <dbReference type="Proteomes" id="UP000065511"/>
    </source>
</evidence>
<evidence type="ECO:0000313" key="4">
    <source>
        <dbReference type="Proteomes" id="UP000183039"/>
    </source>
</evidence>
<dbReference type="InterPro" id="IPR013783">
    <property type="entry name" value="Ig-like_fold"/>
</dbReference>
<dbReference type="NCBIfam" id="TIGR04226">
    <property type="entry name" value="RrgB_K2N_iso_D2"/>
    <property type="match status" value="1"/>
</dbReference>
<dbReference type="Proteomes" id="UP000183039">
    <property type="component" value="Unassembled WGS sequence"/>
</dbReference>
<evidence type="ECO:0000313" key="2">
    <source>
        <dbReference type="EMBL" id="OJG92165.1"/>
    </source>
</evidence>
<reference evidence="2 4" key="1">
    <citation type="submission" date="2014-12" db="EMBL/GenBank/DDBJ databases">
        <title>Draft genome sequences of 29 type strains of Enterococci.</title>
        <authorList>
            <person name="Zhong Z."/>
            <person name="Sun Z."/>
            <person name="Liu W."/>
            <person name="Zhang W."/>
            <person name="Zhang H."/>
        </authorList>
    </citation>
    <scope>NUCLEOTIDE SEQUENCE [LARGE SCALE GENOMIC DNA]</scope>
    <source>
        <strain evidence="2 4">DSM 22801</strain>
    </source>
</reference>
<dbReference type="KEGG" id="ess:ATZ33_11080"/>
<proteinExistence type="predicted"/>
<sequence>MKIGKKSILVVLLVSLFSILGFLIVSNQTKIQASEKNKGQYTLEKISESTDQIEFLLKVKNPQKEEIVLSLDEKKVGLLFGEELIESLPSKVVNELSIKDYDQMNKIAIQFKETTGEYELPIILKAQTAGKNIADTLKVTQQDTVVAKASFDLNYQKQVAESKSNNNAIASPVTFNARNLVTVEDWGTFVSALQNPAVSSIKLSKDIARGNSALNPGTVSRSVTIDGANGVDNFSLDFGANAGANFRITLGSVGTASELRFNNVNLKGSGSAVTSADALVYAAPAVSSNWTAAFNNISLIEGHTKRIAYLQNGAILMDGGNIHLTHNGVGTGGAGGTSMNDSWHKLFEAKNITITNGTKISGTFSDMFMGSQVNDATILVNQGSTLELNNSRTTMIAIDGDRATMKFDGEGTKATIYSSQTGTDRFGGILCIQGVNSLIEVTNSAHFYLDSESHPATILQGNGSIFNIKNKAVLNAKIRNDARGNGFGAVMRFRTSSDMQFNIENDSEFSIIKDASSSSETLRLSGGNNAVKVTGGSKFKIIGNGNQEAINYTGTGNSFKLEDKNSKVEIVSTLGRGFSSGNQTVIAGDPGTEFTIDGYGTGGTFSFGSNSILEFHNMLYYDFRNNSGSVVFNGSGDLKNVYSDVSVWKQGNAAQLEGNPYSAWTLIDMGLYDTGFRYDYHSSRAARYRTFEMSQLNLPGTFTTDDSVHAVLGSTANNMRTMARISGNNANPVVDELRTPANADKYAFGHVTIPEGVEGSRSAWTDEVTVVLKVTKANTGETYEINGKTVGADENSQGLNIYGEGARPGLFQAENKRMANGDTEFFETGDKIEVVRAWRGGKAGDLNPDPNTVHLGKPGDEVPGDLKDWAESVATIDVTPPTKAVVTTDLNNATKQLSGTSGEDGAKVFVKVNGEWLKGSDGQAITTTVNAGAWTLDLPKYLDKTATVDIYFKDKATISPLPAFTLPKTYTQEPDGVFGNISEEVTGYEAYSGYHDAVKSGTKDDRFNPANRLVVKDVIPDQSKLVKTVASSGGSDKTAIGDTLTYTLQAENPKAESAPWKNIELVDVLAAGLQFDPTNHGITINGESIGADQSKFSYVEESRTLKIYAGDLAANKKVTVTFKVKLGQNAIVGSDIKNTAKATGDSPQEKPFVQGPINPDSAHELLTVTSNEVGLPGGKVEGVLSFVSAPKMIDFGLKESGSYGNFSADDPEYDQSLVVSDSREILTDWKLSAKVTKVMESTDDQSYKLPEALIYKDGARDNVLKLEEPYDIIKKARGSQNVSEEEWVKKGNGFKMVLEANQYRKLGEYTATIKFTLSETQ</sequence>
<keyword evidence="3" id="KW-1185">Reference proteome</keyword>
<name>A0A0S3KCD1_9ENTE</name>